<evidence type="ECO:0000313" key="7">
    <source>
        <dbReference type="Proteomes" id="UP000572680"/>
    </source>
</evidence>
<dbReference type="InterPro" id="IPR000653">
    <property type="entry name" value="DegT/StrS_aminotransferase"/>
</dbReference>
<evidence type="ECO:0000256" key="5">
    <source>
        <dbReference type="SAM" id="MobiDB-lite"/>
    </source>
</evidence>
<dbReference type="SUPFAM" id="SSF53383">
    <property type="entry name" value="PLP-dependent transferases"/>
    <property type="match status" value="1"/>
</dbReference>
<evidence type="ECO:0000313" key="6">
    <source>
        <dbReference type="EMBL" id="MBA8948565.1"/>
    </source>
</evidence>
<dbReference type="PANTHER" id="PTHR30244">
    <property type="entry name" value="TRANSAMINASE"/>
    <property type="match status" value="1"/>
</dbReference>
<dbReference type="Gene3D" id="3.40.640.10">
    <property type="entry name" value="Type I PLP-dependent aspartate aminotransferase-like (Major domain)"/>
    <property type="match status" value="1"/>
</dbReference>
<dbReference type="Gene3D" id="3.90.1150.10">
    <property type="entry name" value="Aspartate Aminotransferase, domain 1"/>
    <property type="match status" value="1"/>
</dbReference>
<comment type="cofactor">
    <cofactor evidence="1">
        <name>pyridoxal 5'-phosphate</name>
        <dbReference type="ChEBI" id="CHEBI:597326"/>
    </cofactor>
</comment>
<dbReference type="GO" id="GO:0008483">
    <property type="term" value="F:transaminase activity"/>
    <property type="evidence" value="ECO:0007669"/>
    <property type="project" value="TreeGrafter"/>
</dbReference>
<evidence type="ECO:0000256" key="1">
    <source>
        <dbReference type="ARBA" id="ARBA00001933"/>
    </source>
</evidence>
<dbReference type="PANTHER" id="PTHR30244:SF34">
    <property type="entry name" value="DTDP-4-AMINO-4,6-DIDEOXYGALACTOSE TRANSAMINASE"/>
    <property type="match status" value="1"/>
</dbReference>
<feature type="compositionally biased region" description="Basic and acidic residues" evidence="5">
    <location>
        <begin position="1"/>
        <end position="10"/>
    </location>
</feature>
<protein>
    <submittedName>
        <fullName evidence="6">dTDP-4-amino-4,6-dideoxygalactose transaminase</fullName>
    </submittedName>
</protein>
<dbReference type="InterPro" id="IPR015424">
    <property type="entry name" value="PyrdxlP-dep_Trfase"/>
</dbReference>
<dbReference type="CDD" id="cd00616">
    <property type="entry name" value="AHBA_syn"/>
    <property type="match status" value="1"/>
</dbReference>
<comment type="similarity">
    <text evidence="4">Belongs to the DegT/DnrJ/EryC1 family.</text>
</comment>
<reference evidence="6 7" key="1">
    <citation type="submission" date="2020-08" db="EMBL/GenBank/DDBJ databases">
        <title>Genomic Encyclopedia of Type Strains, Phase IV (KMG-IV): sequencing the most valuable type-strain genomes for metagenomic binning, comparative biology and taxonomic classification.</title>
        <authorList>
            <person name="Goeker M."/>
        </authorList>
    </citation>
    <scope>NUCLEOTIDE SEQUENCE [LARGE SCALE GENOMIC DNA]</scope>
    <source>
        <strain evidence="6 7">DSM 44197</strain>
    </source>
</reference>
<dbReference type="InterPro" id="IPR015421">
    <property type="entry name" value="PyrdxlP-dep_Trfase_major"/>
</dbReference>
<keyword evidence="7" id="KW-1185">Reference proteome</keyword>
<comment type="caution">
    <text evidence="6">The sequence shown here is derived from an EMBL/GenBank/DDBJ whole genome shotgun (WGS) entry which is preliminary data.</text>
</comment>
<organism evidence="6 7">
    <name type="scientific">Actinomadura namibiensis</name>
    <dbReference type="NCBI Taxonomy" id="182080"/>
    <lineage>
        <taxon>Bacteria</taxon>
        <taxon>Bacillati</taxon>
        <taxon>Actinomycetota</taxon>
        <taxon>Actinomycetes</taxon>
        <taxon>Streptosporangiales</taxon>
        <taxon>Thermomonosporaceae</taxon>
        <taxon>Actinomadura</taxon>
    </lineage>
</organism>
<feature type="region of interest" description="Disordered" evidence="5">
    <location>
        <begin position="1"/>
        <end position="20"/>
    </location>
</feature>
<accession>A0A7W3QIR3</accession>
<feature type="modified residue" description="N6-(pyridoxal phosphate)lysine" evidence="3">
    <location>
        <position position="193"/>
    </location>
</feature>
<dbReference type="GO" id="GO:0030170">
    <property type="term" value="F:pyridoxal phosphate binding"/>
    <property type="evidence" value="ECO:0007669"/>
    <property type="project" value="TreeGrafter"/>
</dbReference>
<dbReference type="InterPro" id="IPR015422">
    <property type="entry name" value="PyrdxlP-dep_Trfase_small"/>
</dbReference>
<evidence type="ECO:0000256" key="3">
    <source>
        <dbReference type="PIRSR" id="PIRSR000390-2"/>
    </source>
</evidence>
<dbReference type="RefSeq" id="WP_220508842.1">
    <property type="nucleotide sequence ID" value="NZ_BAAALP010000030.1"/>
</dbReference>
<dbReference type="PIRSF" id="PIRSF000390">
    <property type="entry name" value="PLP_StrS"/>
    <property type="match status" value="1"/>
</dbReference>
<dbReference type="EMBL" id="JACJIA010000001">
    <property type="protein sequence ID" value="MBA8948565.1"/>
    <property type="molecule type" value="Genomic_DNA"/>
</dbReference>
<gene>
    <name evidence="6" type="ORF">HNR61_000163</name>
</gene>
<sequence length="383" mass="40256">MRNAPRRDLATEPIPLTRPSTDGAELAAVAEVLDSGWLAGQGPRCAALEADFAALSHRAHAVALNNCTAGLHLALKALDVRPGDEVLVADYSFPATGHAVLYCGGTPVFVDVRPGTGTIAPDLVEAAITSRTRGIVAVDALGVPADWGPLTEIARRHGLFLVEDAACSAGGSYSGRPCGSFGDVAVFSLHARKGVTSGEGGVLVTDDDALAERVRSEACFGMRSAFDRQAAHALATPAFTDLGYNYKLSDVLAAIASVQLTKLDGFMRDRAAIAARYAALLADVPGVRAPEIPADRVPTWQTYAVTVEEPLDRDVLAGELRARGIGCNIGTYALHMQEVYATDARCPESRRLAERHLALPMYSGLTGAEQELVVATLNEIIGG</sequence>
<dbReference type="Pfam" id="PF01041">
    <property type="entry name" value="DegT_DnrJ_EryC1"/>
    <property type="match status" value="1"/>
</dbReference>
<dbReference type="AlphaFoldDB" id="A0A7W3QIR3"/>
<dbReference type="Proteomes" id="UP000572680">
    <property type="component" value="Unassembled WGS sequence"/>
</dbReference>
<dbReference type="GO" id="GO:0000271">
    <property type="term" value="P:polysaccharide biosynthetic process"/>
    <property type="evidence" value="ECO:0007669"/>
    <property type="project" value="TreeGrafter"/>
</dbReference>
<evidence type="ECO:0000256" key="2">
    <source>
        <dbReference type="PIRSR" id="PIRSR000390-1"/>
    </source>
</evidence>
<feature type="active site" description="Proton acceptor" evidence="2">
    <location>
        <position position="193"/>
    </location>
</feature>
<name>A0A7W3QIR3_ACTNM</name>
<keyword evidence="3 4" id="KW-0663">Pyridoxal phosphate</keyword>
<evidence type="ECO:0000256" key="4">
    <source>
        <dbReference type="RuleBase" id="RU004508"/>
    </source>
</evidence>
<proteinExistence type="inferred from homology"/>